<dbReference type="GO" id="GO:0009088">
    <property type="term" value="P:threonine biosynthetic process"/>
    <property type="evidence" value="ECO:0007669"/>
    <property type="project" value="TreeGrafter"/>
</dbReference>
<dbReference type="PANTHER" id="PTHR21064">
    <property type="entry name" value="AMINOGLYCOSIDE PHOSPHOTRANSFERASE DOMAIN-CONTAINING PROTEIN-RELATED"/>
    <property type="match status" value="1"/>
</dbReference>
<dbReference type="Gene3D" id="3.30.200.20">
    <property type="entry name" value="Phosphorylase Kinase, domain 1"/>
    <property type="match status" value="1"/>
</dbReference>
<dbReference type="EMBL" id="FXTN01000022">
    <property type="protein sequence ID" value="SMO99379.1"/>
    <property type="molecule type" value="Genomic_DNA"/>
</dbReference>
<dbReference type="SUPFAM" id="SSF56112">
    <property type="entry name" value="Protein kinase-like (PK-like)"/>
    <property type="match status" value="1"/>
</dbReference>
<gene>
    <name evidence="3" type="ORF">SAMN06265348_12222</name>
</gene>
<keyword evidence="3" id="KW-0808">Transferase</keyword>
<feature type="domain" description="Aminoglycoside phosphotransferase" evidence="2">
    <location>
        <begin position="39"/>
        <end position="245"/>
    </location>
</feature>
<dbReference type="InterPro" id="IPR050249">
    <property type="entry name" value="Pseudomonas-type_ThrB"/>
</dbReference>
<reference evidence="3 4" key="1">
    <citation type="submission" date="2017-05" db="EMBL/GenBank/DDBJ databases">
        <authorList>
            <person name="Varghese N."/>
            <person name="Submissions S."/>
        </authorList>
    </citation>
    <scope>NUCLEOTIDE SEQUENCE [LARGE SCALE GENOMIC DNA]</scope>
    <source>
        <strain evidence="3 4">DSM 19036</strain>
    </source>
</reference>
<dbReference type="OrthoDB" id="241498at2"/>
<dbReference type="Gene3D" id="3.90.1200.10">
    <property type="match status" value="1"/>
</dbReference>
<evidence type="ECO:0000313" key="4">
    <source>
        <dbReference type="Proteomes" id="UP000320300"/>
    </source>
</evidence>
<keyword evidence="4" id="KW-1185">Reference proteome</keyword>
<proteinExistence type="inferred from homology"/>
<dbReference type="AlphaFoldDB" id="A0A521FT92"/>
<dbReference type="RefSeq" id="WP_142531293.1">
    <property type="nucleotide sequence ID" value="NZ_CBCSJO010000018.1"/>
</dbReference>
<name>A0A521FT92_9SPHI</name>
<dbReference type="InterPro" id="IPR002575">
    <property type="entry name" value="Aminoglycoside_PTrfase"/>
</dbReference>
<protein>
    <submittedName>
        <fullName evidence="3">Ser/Thr protein kinase RdoA involved in Cpx stress response, MazF antagonist</fullName>
    </submittedName>
</protein>
<evidence type="ECO:0000259" key="2">
    <source>
        <dbReference type="Pfam" id="PF01636"/>
    </source>
</evidence>
<dbReference type="Proteomes" id="UP000320300">
    <property type="component" value="Unassembled WGS sequence"/>
</dbReference>
<evidence type="ECO:0000313" key="3">
    <source>
        <dbReference type="EMBL" id="SMO99379.1"/>
    </source>
</evidence>
<keyword evidence="3" id="KW-0418">Kinase</keyword>
<dbReference type="InterPro" id="IPR011009">
    <property type="entry name" value="Kinase-like_dom_sf"/>
</dbReference>
<dbReference type="Pfam" id="PF01636">
    <property type="entry name" value="APH"/>
    <property type="match status" value="1"/>
</dbReference>
<comment type="similarity">
    <text evidence="1">Belongs to the pseudomonas-type ThrB family.</text>
</comment>
<dbReference type="GO" id="GO:0004413">
    <property type="term" value="F:homoserine kinase activity"/>
    <property type="evidence" value="ECO:0007669"/>
    <property type="project" value="TreeGrafter"/>
</dbReference>
<evidence type="ECO:0000256" key="1">
    <source>
        <dbReference type="ARBA" id="ARBA00038240"/>
    </source>
</evidence>
<organism evidence="3 4">
    <name type="scientific">Pedobacter westerhofensis</name>
    <dbReference type="NCBI Taxonomy" id="425512"/>
    <lineage>
        <taxon>Bacteria</taxon>
        <taxon>Pseudomonadati</taxon>
        <taxon>Bacteroidota</taxon>
        <taxon>Sphingobacteriia</taxon>
        <taxon>Sphingobacteriales</taxon>
        <taxon>Sphingobacteriaceae</taxon>
        <taxon>Pedobacter</taxon>
    </lineage>
</organism>
<sequence>MDIFPTQYSLLSATALTDALEELYGLKGMTCRLLIHNVSDTYLLANEAEHYIFKIYRAAHRNVEEIRAEAELLNILHEKGASFSYPLYDLNGSQIQSFNAAEGLRYGMLFSYAEGKVCQMMNNTQLATVGREMGRLHQLTSTMELIHPRKEYNINSMLINTLERVKPAFAELPDEYEYLRESNKKVMAMLAGFDTACFGFGYCHYDFLPKNFHFENDDKLTFFDFDFAGKGYLVNDLASFYAHFFLQVVFNVMSQQEADRSFKVFLENYQKERSLSDAEIASIPCFGYAWWIFYMGFHYDNFEDWSNFFFSPKFLKERVGWIRKWVEWYIDKAWDYSGNC</sequence>
<accession>A0A521FT92</accession>
<dbReference type="PANTHER" id="PTHR21064:SF6">
    <property type="entry name" value="AMINOGLYCOSIDE PHOSPHOTRANSFERASE DOMAIN-CONTAINING PROTEIN"/>
    <property type="match status" value="1"/>
</dbReference>